<dbReference type="EMBL" id="CM001224">
    <property type="protein sequence ID" value="KEH19112.1"/>
    <property type="molecule type" value="Genomic_DNA"/>
</dbReference>
<dbReference type="Proteomes" id="UP000002051">
    <property type="component" value="Chromosome 8"/>
</dbReference>
<reference evidence="2" key="3">
    <citation type="submission" date="2015-04" db="UniProtKB">
        <authorList>
            <consortium name="EnsemblPlants"/>
        </authorList>
    </citation>
    <scope>IDENTIFICATION</scope>
    <source>
        <strain evidence="2">cv. Jemalong A17</strain>
    </source>
</reference>
<organism evidence="1 3">
    <name type="scientific">Medicago truncatula</name>
    <name type="common">Barrel medic</name>
    <name type="synonym">Medicago tribuloides</name>
    <dbReference type="NCBI Taxonomy" id="3880"/>
    <lineage>
        <taxon>Eukaryota</taxon>
        <taxon>Viridiplantae</taxon>
        <taxon>Streptophyta</taxon>
        <taxon>Embryophyta</taxon>
        <taxon>Tracheophyta</taxon>
        <taxon>Spermatophyta</taxon>
        <taxon>Magnoliopsida</taxon>
        <taxon>eudicotyledons</taxon>
        <taxon>Gunneridae</taxon>
        <taxon>Pentapetalae</taxon>
        <taxon>rosids</taxon>
        <taxon>fabids</taxon>
        <taxon>Fabales</taxon>
        <taxon>Fabaceae</taxon>
        <taxon>Papilionoideae</taxon>
        <taxon>50 kb inversion clade</taxon>
        <taxon>NPAAA clade</taxon>
        <taxon>Hologalegina</taxon>
        <taxon>IRL clade</taxon>
        <taxon>Trifolieae</taxon>
        <taxon>Medicago</taxon>
    </lineage>
</organism>
<sequence length="142" mass="16296">MSAMSGFHNLCTLLKDKIYIASQSLLKNFSVAEEEINVKLVNTFYRTDGDWISSIILDMIQTGYKLTYTKKRKSECVVTHEDGKFQMKDDVAAIFVQSADLRYDDSGAARKVDSRSLDLELEFQEKIGFVMLQVFVTAHFFR</sequence>
<dbReference type="HOGENOM" id="CLU_1818740_0_0_1"/>
<reference evidence="1 3" key="2">
    <citation type="journal article" date="2014" name="BMC Genomics">
        <title>An improved genome release (version Mt4.0) for the model legume Medicago truncatula.</title>
        <authorList>
            <person name="Tang H."/>
            <person name="Krishnakumar V."/>
            <person name="Bidwell S."/>
            <person name="Rosen B."/>
            <person name="Chan A."/>
            <person name="Zhou S."/>
            <person name="Gentzbittel L."/>
            <person name="Childs K.L."/>
            <person name="Yandell M."/>
            <person name="Gundlach H."/>
            <person name="Mayer K.F."/>
            <person name="Schwartz D.C."/>
            <person name="Town C.D."/>
        </authorList>
    </citation>
    <scope>GENOME REANNOTATION</scope>
    <source>
        <strain evidence="1">A17</strain>
        <strain evidence="2 3">cv. Jemalong A17</strain>
    </source>
</reference>
<protein>
    <submittedName>
        <fullName evidence="1 2">Uncharacterized protein</fullName>
    </submittedName>
</protein>
<evidence type="ECO:0000313" key="2">
    <source>
        <dbReference type="EnsemblPlants" id="KEH19112"/>
    </source>
</evidence>
<dbReference type="AlphaFoldDB" id="A0A072TNW8"/>
<reference evidence="1 3" key="1">
    <citation type="journal article" date="2011" name="Nature">
        <title>The Medicago genome provides insight into the evolution of rhizobial symbioses.</title>
        <authorList>
            <person name="Young N.D."/>
            <person name="Debelle F."/>
            <person name="Oldroyd G.E."/>
            <person name="Geurts R."/>
            <person name="Cannon S.B."/>
            <person name="Udvardi M.K."/>
            <person name="Benedito V.A."/>
            <person name="Mayer K.F."/>
            <person name="Gouzy J."/>
            <person name="Schoof H."/>
            <person name="Van de Peer Y."/>
            <person name="Proost S."/>
            <person name="Cook D.R."/>
            <person name="Meyers B.C."/>
            <person name="Spannagl M."/>
            <person name="Cheung F."/>
            <person name="De Mita S."/>
            <person name="Krishnakumar V."/>
            <person name="Gundlach H."/>
            <person name="Zhou S."/>
            <person name="Mudge J."/>
            <person name="Bharti A.K."/>
            <person name="Murray J.D."/>
            <person name="Naoumkina M.A."/>
            <person name="Rosen B."/>
            <person name="Silverstein K.A."/>
            <person name="Tang H."/>
            <person name="Rombauts S."/>
            <person name="Zhao P.X."/>
            <person name="Zhou P."/>
            <person name="Barbe V."/>
            <person name="Bardou P."/>
            <person name="Bechner M."/>
            <person name="Bellec A."/>
            <person name="Berger A."/>
            <person name="Berges H."/>
            <person name="Bidwell S."/>
            <person name="Bisseling T."/>
            <person name="Choisne N."/>
            <person name="Couloux A."/>
            <person name="Denny R."/>
            <person name="Deshpande S."/>
            <person name="Dai X."/>
            <person name="Doyle J.J."/>
            <person name="Dudez A.M."/>
            <person name="Farmer A.D."/>
            <person name="Fouteau S."/>
            <person name="Franken C."/>
            <person name="Gibelin C."/>
            <person name="Gish J."/>
            <person name="Goldstein S."/>
            <person name="Gonzalez A.J."/>
            <person name="Green P.J."/>
            <person name="Hallab A."/>
            <person name="Hartog M."/>
            <person name="Hua A."/>
            <person name="Humphray S.J."/>
            <person name="Jeong D.H."/>
            <person name="Jing Y."/>
            <person name="Jocker A."/>
            <person name="Kenton S.M."/>
            <person name="Kim D.J."/>
            <person name="Klee K."/>
            <person name="Lai H."/>
            <person name="Lang C."/>
            <person name="Lin S."/>
            <person name="Macmil S.L."/>
            <person name="Magdelenat G."/>
            <person name="Matthews L."/>
            <person name="McCorrison J."/>
            <person name="Monaghan E.L."/>
            <person name="Mun J.H."/>
            <person name="Najar F.Z."/>
            <person name="Nicholson C."/>
            <person name="Noirot C."/>
            <person name="O'Bleness M."/>
            <person name="Paule C.R."/>
            <person name="Poulain J."/>
            <person name="Prion F."/>
            <person name="Qin B."/>
            <person name="Qu C."/>
            <person name="Retzel E.F."/>
            <person name="Riddle C."/>
            <person name="Sallet E."/>
            <person name="Samain S."/>
            <person name="Samson N."/>
            <person name="Sanders I."/>
            <person name="Saurat O."/>
            <person name="Scarpelli C."/>
            <person name="Schiex T."/>
            <person name="Segurens B."/>
            <person name="Severin A.J."/>
            <person name="Sherrier D.J."/>
            <person name="Shi R."/>
            <person name="Sims S."/>
            <person name="Singer S.R."/>
            <person name="Sinharoy S."/>
            <person name="Sterck L."/>
            <person name="Viollet A."/>
            <person name="Wang B.B."/>
            <person name="Wang K."/>
            <person name="Wang M."/>
            <person name="Wang X."/>
            <person name="Warfsmann J."/>
            <person name="Weissenbach J."/>
            <person name="White D.D."/>
            <person name="White J.D."/>
            <person name="Wiley G.B."/>
            <person name="Wincker P."/>
            <person name="Xing Y."/>
            <person name="Yang L."/>
            <person name="Yao Z."/>
            <person name="Ying F."/>
            <person name="Zhai J."/>
            <person name="Zhou L."/>
            <person name="Zuber A."/>
            <person name="Denarie J."/>
            <person name="Dixon R.A."/>
            <person name="May G.D."/>
            <person name="Schwartz D.C."/>
            <person name="Rogers J."/>
            <person name="Quetier F."/>
            <person name="Town C.D."/>
            <person name="Roe B.A."/>
        </authorList>
    </citation>
    <scope>NUCLEOTIDE SEQUENCE [LARGE SCALE GENOMIC DNA]</scope>
    <source>
        <strain evidence="1">A17</strain>
        <strain evidence="2 3">cv. Jemalong A17</strain>
    </source>
</reference>
<proteinExistence type="predicted"/>
<dbReference type="EnsemblPlants" id="KEH19112">
    <property type="protein sequence ID" value="KEH19112"/>
    <property type="gene ID" value="MTR_8g038775"/>
</dbReference>
<accession>A0A072TNW8</accession>
<evidence type="ECO:0000313" key="3">
    <source>
        <dbReference type="Proteomes" id="UP000002051"/>
    </source>
</evidence>
<evidence type="ECO:0000313" key="1">
    <source>
        <dbReference type="EMBL" id="KEH19112.1"/>
    </source>
</evidence>
<keyword evidence="3" id="KW-1185">Reference proteome</keyword>
<name>A0A072TNW8_MEDTR</name>
<gene>
    <name evidence="1" type="ordered locus">MTR_8g038775</name>
</gene>